<dbReference type="Proteomes" id="UP000440304">
    <property type="component" value="Unassembled WGS sequence"/>
</dbReference>
<evidence type="ECO:0000313" key="3">
    <source>
        <dbReference type="Proteomes" id="UP000440304"/>
    </source>
</evidence>
<protein>
    <submittedName>
        <fullName evidence="2">Uncharacterized protein</fullName>
    </submittedName>
</protein>
<reference evidence="2 3" key="1">
    <citation type="submission" date="2019-12" db="EMBL/GenBank/DDBJ databases">
        <title>Shinella granuli gen. nov., sp. nov., and proposal of the reclassification of Zoogloea ramigera ATCC 19623 as Shinella zoogloeoides sp. nov.</title>
        <authorList>
            <person name="Gao J."/>
        </authorList>
    </citation>
    <scope>NUCLEOTIDE SEQUENCE [LARGE SCALE GENOMIC DNA]</scope>
    <source>
        <strain evidence="2 3">DSM 287</strain>
    </source>
</reference>
<keyword evidence="1" id="KW-0472">Membrane</keyword>
<comment type="caution">
    <text evidence="2">The sequence shown here is derived from an EMBL/GenBank/DDBJ whole genome shotgun (WGS) entry which is preliminary data.</text>
</comment>
<keyword evidence="1" id="KW-0812">Transmembrane</keyword>
<dbReference type="EMBL" id="WUML01000002">
    <property type="protein sequence ID" value="MXN99406.1"/>
    <property type="molecule type" value="Genomic_DNA"/>
</dbReference>
<gene>
    <name evidence="2" type="ORF">GR156_03785</name>
</gene>
<proteinExistence type="predicted"/>
<organism evidence="2 3">
    <name type="scientific">Shinella zoogloeoides</name>
    <name type="common">Crabtreella saccharophila</name>
    <dbReference type="NCBI Taxonomy" id="352475"/>
    <lineage>
        <taxon>Bacteria</taxon>
        <taxon>Pseudomonadati</taxon>
        <taxon>Pseudomonadota</taxon>
        <taxon>Alphaproteobacteria</taxon>
        <taxon>Hyphomicrobiales</taxon>
        <taxon>Rhizobiaceae</taxon>
        <taxon>Shinella</taxon>
    </lineage>
</organism>
<keyword evidence="1" id="KW-1133">Transmembrane helix</keyword>
<evidence type="ECO:0000313" key="2">
    <source>
        <dbReference type="EMBL" id="MXN99406.1"/>
    </source>
</evidence>
<dbReference type="RefSeq" id="WP_160784815.1">
    <property type="nucleotide sequence ID" value="NZ_CP086610.1"/>
</dbReference>
<dbReference type="AlphaFoldDB" id="A0A6N8T864"/>
<feature type="transmembrane region" description="Helical" evidence="1">
    <location>
        <begin position="12"/>
        <end position="32"/>
    </location>
</feature>
<evidence type="ECO:0000256" key="1">
    <source>
        <dbReference type="SAM" id="Phobius"/>
    </source>
</evidence>
<sequence>MIHLTERDVVMLVIIAITLVWALSATLIAVHLTGQRSIIKWLADDVRRTFRGEE</sequence>
<name>A0A6N8T864_SHIZO</name>
<accession>A0A6N8T864</accession>